<dbReference type="VEuPathDB" id="FungiDB:ASPWEDRAFT_117550"/>
<evidence type="ECO:0000256" key="4">
    <source>
        <dbReference type="ARBA" id="ARBA00022605"/>
    </source>
</evidence>
<dbReference type="GeneID" id="63744595"/>
<comment type="cofactor">
    <cofactor evidence="1 10">
        <name>pyridoxal 5'-phosphate</name>
        <dbReference type="ChEBI" id="CHEBI:597326"/>
    </cofactor>
</comment>
<dbReference type="FunFam" id="3.20.10.10:FF:000004">
    <property type="entry name" value="Branched-chain-amino-acid aminotransferase"/>
    <property type="match status" value="1"/>
</dbReference>
<dbReference type="PROSITE" id="PS00770">
    <property type="entry name" value="AA_TRANSFER_CLASS_4"/>
    <property type="match status" value="1"/>
</dbReference>
<dbReference type="SUPFAM" id="SSF56752">
    <property type="entry name" value="D-aminoacid aminotransferase-like PLP-dependent enzymes"/>
    <property type="match status" value="1"/>
</dbReference>
<comment type="catalytic activity">
    <reaction evidence="11">
        <text>L-leucine + 2-oxoglutarate = 4-methyl-2-oxopentanoate + L-glutamate</text>
        <dbReference type="Rhea" id="RHEA:18321"/>
        <dbReference type="ChEBI" id="CHEBI:16810"/>
        <dbReference type="ChEBI" id="CHEBI:17865"/>
        <dbReference type="ChEBI" id="CHEBI:29985"/>
        <dbReference type="ChEBI" id="CHEBI:57427"/>
        <dbReference type="EC" id="2.6.1.42"/>
    </reaction>
</comment>
<dbReference type="EC" id="2.6.1.42" evidence="11"/>
<dbReference type="RefSeq" id="XP_040685767.1">
    <property type="nucleotide sequence ID" value="XM_040828747.1"/>
</dbReference>
<dbReference type="GO" id="GO:0009098">
    <property type="term" value="P:L-leucine biosynthetic process"/>
    <property type="evidence" value="ECO:0007669"/>
    <property type="project" value="TreeGrafter"/>
</dbReference>
<evidence type="ECO:0000256" key="10">
    <source>
        <dbReference type="RuleBase" id="RU004516"/>
    </source>
</evidence>
<reference evidence="13" key="1">
    <citation type="journal article" date="2017" name="Genome Biol.">
        <title>Comparative genomics reveals high biological diversity and specific adaptations in the industrially and medically important fungal genus Aspergillus.</title>
        <authorList>
            <person name="de Vries R.P."/>
            <person name="Riley R."/>
            <person name="Wiebenga A."/>
            <person name="Aguilar-Osorio G."/>
            <person name="Amillis S."/>
            <person name="Uchima C.A."/>
            <person name="Anderluh G."/>
            <person name="Asadollahi M."/>
            <person name="Askin M."/>
            <person name="Barry K."/>
            <person name="Battaglia E."/>
            <person name="Bayram O."/>
            <person name="Benocci T."/>
            <person name="Braus-Stromeyer S.A."/>
            <person name="Caldana C."/>
            <person name="Canovas D."/>
            <person name="Cerqueira G.C."/>
            <person name="Chen F."/>
            <person name="Chen W."/>
            <person name="Choi C."/>
            <person name="Clum A."/>
            <person name="Dos Santos R.A."/>
            <person name="Damasio A.R."/>
            <person name="Diallinas G."/>
            <person name="Emri T."/>
            <person name="Fekete E."/>
            <person name="Flipphi M."/>
            <person name="Freyberg S."/>
            <person name="Gallo A."/>
            <person name="Gournas C."/>
            <person name="Habgood R."/>
            <person name="Hainaut M."/>
            <person name="Harispe M.L."/>
            <person name="Henrissat B."/>
            <person name="Hilden K.S."/>
            <person name="Hope R."/>
            <person name="Hossain A."/>
            <person name="Karabika E."/>
            <person name="Karaffa L."/>
            <person name="Karanyi Z."/>
            <person name="Krasevec N."/>
            <person name="Kuo A."/>
            <person name="Kusch H."/>
            <person name="LaButti K."/>
            <person name="Lagendijk E.L."/>
            <person name="Lapidus A."/>
            <person name="Levasseur A."/>
            <person name="Lindquist E."/>
            <person name="Lipzen A."/>
            <person name="Logrieco A.F."/>
            <person name="MacCabe A."/>
            <person name="Maekelae M.R."/>
            <person name="Malavazi I."/>
            <person name="Melin P."/>
            <person name="Meyer V."/>
            <person name="Mielnichuk N."/>
            <person name="Miskei M."/>
            <person name="Molnar A.P."/>
            <person name="Mule G."/>
            <person name="Ngan C.Y."/>
            <person name="Orejas M."/>
            <person name="Orosz E."/>
            <person name="Ouedraogo J.P."/>
            <person name="Overkamp K.M."/>
            <person name="Park H.-S."/>
            <person name="Perrone G."/>
            <person name="Piumi F."/>
            <person name="Punt P.J."/>
            <person name="Ram A.F."/>
            <person name="Ramon A."/>
            <person name="Rauscher S."/>
            <person name="Record E."/>
            <person name="Riano-Pachon D.M."/>
            <person name="Robert V."/>
            <person name="Roehrig J."/>
            <person name="Ruller R."/>
            <person name="Salamov A."/>
            <person name="Salih N.S."/>
            <person name="Samson R.A."/>
            <person name="Sandor E."/>
            <person name="Sanguinetti M."/>
            <person name="Schuetze T."/>
            <person name="Sepcic K."/>
            <person name="Shelest E."/>
            <person name="Sherlock G."/>
            <person name="Sophianopoulou V."/>
            <person name="Squina F.M."/>
            <person name="Sun H."/>
            <person name="Susca A."/>
            <person name="Todd R.B."/>
            <person name="Tsang A."/>
            <person name="Unkles S.E."/>
            <person name="van de Wiele N."/>
            <person name="van Rossen-Uffink D."/>
            <person name="Oliveira J.V."/>
            <person name="Vesth T.C."/>
            <person name="Visser J."/>
            <person name="Yu J.-H."/>
            <person name="Zhou M."/>
            <person name="Andersen M.R."/>
            <person name="Archer D.B."/>
            <person name="Baker S.E."/>
            <person name="Benoit I."/>
            <person name="Brakhage A.A."/>
            <person name="Braus G.H."/>
            <person name="Fischer R."/>
            <person name="Frisvad J.C."/>
            <person name="Goldman G.H."/>
            <person name="Houbraken J."/>
            <person name="Oakley B."/>
            <person name="Pocsi I."/>
            <person name="Scazzocchio C."/>
            <person name="Seiboth B."/>
            <person name="vanKuyk P.A."/>
            <person name="Wortman J."/>
            <person name="Dyer P.S."/>
            <person name="Grigoriev I.V."/>
        </authorList>
    </citation>
    <scope>NUCLEOTIDE SEQUENCE [LARGE SCALE GENOMIC DNA]</scope>
    <source>
        <strain evidence="13">DTO 134E9</strain>
    </source>
</reference>
<dbReference type="PANTHER" id="PTHR11825">
    <property type="entry name" value="SUBGROUP IIII AMINOTRANSFERASE"/>
    <property type="match status" value="1"/>
</dbReference>
<comment type="catalytic activity">
    <reaction evidence="11">
        <text>L-valine + 2-oxoglutarate = 3-methyl-2-oxobutanoate + L-glutamate</text>
        <dbReference type="Rhea" id="RHEA:24813"/>
        <dbReference type="ChEBI" id="CHEBI:11851"/>
        <dbReference type="ChEBI" id="CHEBI:16810"/>
        <dbReference type="ChEBI" id="CHEBI:29985"/>
        <dbReference type="ChEBI" id="CHEBI:57762"/>
        <dbReference type="EC" id="2.6.1.42"/>
    </reaction>
</comment>
<name>A0A1L9RB04_ASPWE</name>
<dbReference type="GO" id="GO:0052654">
    <property type="term" value="F:L-leucine-2-oxoglutarate transaminase activity"/>
    <property type="evidence" value="ECO:0007669"/>
    <property type="project" value="RHEA"/>
</dbReference>
<keyword evidence="3 11" id="KW-0032">Aminotransferase</keyword>
<keyword evidence="7 11" id="KW-0100">Branched-chain amino acid biosynthesis</keyword>
<dbReference type="EMBL" id="KV878215">
    <property type="protein sequence ID" value="OJJ32090.1"/>
    <property type="molecule type" value="Genomic_DNA"/>
</dbReference>
<dbReference type="GO" id="GO:0052655">
    <property type="term" value="F:L-valine-2-oxoglutarate transaminase activity"/>
    <property type="evidence" value="ECO:0007669"/>
    <property type="project" value="RHEA"/>
</dbReference>
<keyword evidence="5 11" id="KW-0808">Transferase</keyword>
<gene>
    <name evidence="12" type="ORF">ASPWEDRAFT_117550</name>
</gene>
<evidence type="ECO:0000313" key="13">
    <source>
        <dbReference type="Proteomes" id="UP000184383"/>
    </source>
</evidence>
<dbReference type="GO" id="GO:0005739">
    <property type="term" value="C:mitochondrion"/>
    <property type="evidence" value="ECO:0007669"/>
    <property type="project" value="TreeGrafter"/>
</dbReference>
<comment type="catalytic activity">
    <reaction evidence="11">
        <text>L-isoleucine + 2-oxoglutarate = (S)-3-methyl-2-oxopentanoate + L-glutamate</text>
        <dbReference type="Rhea" id="RHEA:24801"/>
        <dbReference type="ChEBI" id="CHEBI:16810"/>
        <dbReference type="ChEBI" id="CHEBI:29985"/>
        <dbReference type="ChEBI" id="CHEBI:35146"/>
        <dbReference type="ChEBI" id="CHEBI:58045"/>
        <dbReference type="EC" id="2.6.1.42"/>
    </reaction>
</comment>
<dbReference type="GO" id="GO:0009099">
    <property type="term" value="P:L-valine biosynthetic process"/>
    <property type="evidence" value="ECO:0007669"/>
    <property type="project" value="TreeGrafter"/>
</dbReference>
<dbReference type="PIRSF" id="PIRSF006468">
    <property type="entry name" value="BCAT1"/>
    <property type="match status" value="1"/>
</dbReference>
<evidence type="ECO:0000256" key="11">
    <source>
        <dbReference type="RuleBase" id="RU004517"/>
    </source>
</evidence>
<evidence type="ECO:0000256" key="7">
    <source>
        <dbReference type="ARBA" id="ARBA00023304"/>
    </source>
</evidence>
<organism evidence="12 13">
    <name type="scientific">Aspergillus wentii DTO 134E9</name>
    <dbReference type="NCBI Taxonomy" id="1073089"/>
    <lineage>
        <taxon>Eukaryota</taxon>
        <taxon>Fungi</taxon>
        <taxon>Dikarya</taxon>
        <taxon>Ascomycota</taxon>
        <taxon>Pezizomycotina</taxon>
        <taxon>Eurotiomycetes</taxon>
        <taxon>Eurotiomycetidae</taxon>
        <taxon>Eurotiales</taxon>
        <taxon>Aspergillaceae</taxon>
        <taxon>Aspergillus</taxon>
        <taxon>Aspergillus subgen. Cremei</taxon>
    </lineage>
</organism>
<dbReference type="InterPro" id="IPR005786">
    <property type="entry name" value="B_amino_transII"/>
</dbReference>
<dbReference type="PANTHER" id="PTHR11825:SF69">
    <property type="entry name" value="BRANCHED-CHAIN-AMINO-ACID AMINOTRANSFERASE"/>
    <property type="match status" value="1"/>
</dbReference>
<dbReference type="FunFam" id="3.30.470.10:FF:000012">
    <property type="entry name" value="Branched-chain-amino-acid aminotransferase"/>
    <property type="match status" value="1"/>
</dbReference>
<proteinExistence type="inferred from homology"/>
<dbReference type="InterPro" id="IPR043132">
    <property type="entry name" value="BCAT-like_C"/>
</dbReference>
<dbReference type="InterPro" id="IPR043131">
    <property type="entry name" value="BCAT-like_N"/>
</dbReference>
<evidence type="ECO:0000256" key="8">
    <source>
        <dbReference type="PIRSR" id="PIRSR006468-1"/>
    </source>
</evidence>
<evidence type="ECO:0000256" key="2">
    <source>
        <dbReference type="ARBA" id="ARBA00009320"/>
    </source>
</evidence>
<dbReference type="Proteomes" id="UP000184383">
    <property type="component" value="Unassembled WGS sequence"/>
</dbReference>
<comment type="similarity">
    <text evidence="2 9">Belongs to the class-IV pyridoxal-phosphate-dependent aminotransferase family.</text>
</comment>
<dbReference type="CDD" id="cd01557">
    <property type="entry name" value="BCAT_beta_family"/>
    <property type="match status" value="1"/>
</dbReference>
<dbReference type="InterPro" id="IPR001544">
    <property type="entry name" value="Aminotrans_IV"/>
</dbReference>
<accession>A0A1L9RB04</accession>
<keyword evidence="13" id="KW-1185">Reference proteome</keyword>
<evidence type="ECO:0000313" key="12">
    <source>
        <dbReference type="EMBL" id="OJJ32090.1"/>
    </source>
</evidence>
<dbReference type="InterPro" id="IPR036038">
    <property type="entry name" value="Aminotransferase-like"/>
</dbReference>
<dbReference type="GO" id="GO:0052656">
    <property type="term" value="F:L-isoleucine-2-oxoglutarate transaminase activity"/>
    <property type="evidence" value="ECO:0007669"/>
    <property type="project" value="RHEA"/>
</dbReference>
<keyword evidence="4 11" id="KW-0028">Amino-acid biosynthesis</keyword>
<dbReference type="AlphaFoldDB" id="A0A1L9RB04"/>
<dbReference type="InterPro" id="IPR018300">
    <property type="entry name" value="Aminotrans_IV_CS"/>
</dbReference>
<dbReference type="InterPro" id="IPR033939">
    <property type="entry name" value="BCAT_family"/>
</dbReference>
<protein>
    <recommendedName>
        <fullName evidence="11">Branched-chain-amino-acid aminotransferase</fullName>
        <ecNumber evidence="11">2.6.1.42</ecNumber>
    </recommendedName>
</protein>
<dbReference type="Gene3D" id="3.30.470.10">
    <property type="match status" value="1"/>
</dbReference>
<evidence type="ECO:0000256" key="3">
    <source>
        <dbReference type="ARBA" id="ARBA00022576"/>
    </source>
</evidence>
<evidence type="ECO:0000256" key="1">
    <source>
        <dbReference type="ARBA" id="ARBA00001933"/>
    </source>
</evidence>
<dbReference type="Pfam" id="PF01063">
    <property type="entry name" value="Aminotran_4"/>
    <property type="match status" value="1"/>
</dbReference>
<feature type="modified residue" description="N6-(pyridoxal phosphate)lysine" evidence="8">
    <location>
        <position position="218"/>
    </location>
</feature>
<keyword evidence="6 10" id="KW-0663">Pyridoxal phosphate</keyword>
<evidence type="ECO:0000256" key="6">
    <source>
        <dbReference type="ARBA" id="ARBA00022898"/>
    </source>
</evidence>
<sequence>MGSVAPKLRELDASEIKVTRSTTLRDVPLPGSPEELSHSHCSDHMVTVRWTVNNGWETPEVKPFENLSIPPTASCLHYATECFEGMKVYRGYDGKLRLFRPDCNGERLANSAVRTSLPGFRYEELKRLVGKLLQIDGPRWLPKDQPGRFLYIRPTVIGNGTQLGVQTPKEALLFIIAVPWPDPSKKKPEQSSTPQGLKLLASAPETIRAWPGGFGYAKLGANYGPSLAAHGQAQGLGFDQVLWLFGEDRQVTEAGASNFFIVWDNKETGKLELVTAPLDSQLILPGVTRRSVLELARSQLSQSNESLAPLDVVERSLTIGEVEEAWKEGRIVEAFVSGTAYFICPVQLIRNGDVDMNMLEAGVKRAGYAAQIKSWLEAIMYGKEDHEWAYVIEGEVEN</sequence>
<dbReference type="OrthoDB" id="1732691at2759"/>
<evidence type="ECO:0000256" key="9">
    <source>
        <dbReference type="RuleBase" id="RU004106"/>
    </source>
</evidence>
<dbReference type="Gene3D" id="3.20.10.10">
    <property type="entry name" value="D-amino Acid Aminotransferase, subunit A, domain 2"/>
    <property type="match status" value="1"/>
</dbReference>
<evidence type="ECO:0000256" key="5">
    <source>
        <dbReference type="ARBA" id="ARBA00022679"/>
    </source>
</evidence>
<dbReference type="STRING" id="1073089.A0A1L9RB04"/>